<sequence length="140" mass="15006">MRYPDVLHPQARQRAGRACAIPLTAAGTAQAGIPFNQVKNGQASWYNDAGYGSCGTQTNAATEILVAAPAAYWTTANPNNDPLCQGVFIAATHNGRTVRAQVRDKCPSRGPDKIDLSLPAFQRLADPGIGIINITWKFVR</sequence>
<comment type="caution">
    <text evidence="3">The sequence shown here is derived from an EMBL/GenBank/DDBJ whole genome shotgun (WGS) entry which is preliminary data.</text>
</comment>
<reference evidence="3 4" key="1">
    <citation type="submission" date="2021-03" db="EMBL/GenBank/DDBJ databases">
        <title>Sequencing the genomes of 1000 actinobacteria strains.</title>
        <authorList>
            <person name="Klenk H.-P."/>
        </authorList>
    </citation>
    <scope>NUCLEOTIDE SEQUENCE [LARGE SCALE GENOMIC DNA]</scope>
    <source>
        <strain evidence="3 4">DSM 44580</strain>
    </source>
</reference>
<keyword evidence="1" id="KW-0732">Signal</keyword>
<dbReference type="NCBIfam" id="NF041659">
    <property type="entry name" value="Papain_Inhib"/>
    <property type="match status" value="1"/>
</dbReference>
<protein>
    <submittedName>
        <fullName evidence="3">Rare lipoprotein A (Peptidoglycan hydrolase)</fullName>
    </submittedName>
</protein>
<evidence type="ECO:0000259" key="2">
    <source>
        <dbReference type="Pfam" id="PF03330"/>
    </source>
</evidence>
<keyword evidence="3" id="KW-0378">Hydrolase</keyword>
<proteinExistence type="predicted"/>
<evidence type="ECO:0000313" key="3">
    <source>
        <dbReference type="EMBL" id="MBP2479472.1"/>
    </source>
</evidence>
<organism evidence="3 4">
    <name type="scientific">Crossiella equi</name>
    <dbReference type="NCBI Taxonomy" id="130796"/>
    <lineage>
        <taxon>Bacteria</taxon>
        <taxon>Bacillati</taxon>
        <taxon>Actinomycetota</taxon>
        <taxon>Actinomycetes</taxon>
        <taxon>Pseudonocardiales</taxon>
        <taxon>Pseudonocardiaceae</taxon>
        <taxon>Crossiella</taxon>
    </lineage>
</organism>
<evidence type="ECO:0000313" key="4">
    <source>
        <dbReference type="Proteomes" id="UP001519363"/>
    </source>
</evidence>
<name>A0ABS5ASU5_9PSEU</name>
<dbReference type="Proteomes" id="UP001519363">
    <property type="component" value="Unassembled WGS sequence"/>
</dbReference>
<dbReference type="SUPFAM" id="SSF50685">
    <property type="entry name" value="Barwin-like endoglucanases"/>
    <property type="match status" value="1"/>
</dbReference>
<dbReference type="Gene3D" id="2.40.40.10">
    <property type="entry name" value="RlpA-like domain"/>
    <property type="match status" value="1"/>
</dbReference>
<dbReference type="EMBL" id="JAGIOO010000001">
    <property type="protein sequence ID" value="MBP2479472.1"/>
    <property type="molecule type" value="Genomic_DNA"/>
</dbReference>
<keyword evidence="4" id="KW-1185">Reference proteome</keyword>
<dbReference type="RefSeq" id="WP_086781304.1">
    <property type="nucleotide sequence ID" value="NZ_JAGIOO010000001.1"/>
</dbReference>
<dbReference type="Pfam" id="PF03330">
    <property type="entry name" value="DPBB_1"/>
    <property type="match status" value="1"/>
</dbReference>
<dbReference type="InterPro" id="IPR051477">
    <property type="entry name" value="Expansin_CellWall"/>
</dbReference>
<accession>A0ABS5ASU5</accession>
<dbReference type="PANTHER" id="PTHR31836:SF28">
    <property type="entry name" value="SRCR DOMAIN-CONTAINING PROTEIN-RELATED"/>
    <property type="match status" value="1"/>
</dbReference>
<dbReference type="PANTHER" id="PTHR31836">
    <property type="match status" value="1"/>
</dbReference>
<dbReference type="InterPro" id="IPR036908">
    <property type="entry name" value="RlpA-like_sf"/>
</dbReference>
<dbReference type="InterPro" id="IPR009009">
    <property type="entry name" value="RlpA-like_DPBB"/>
</dbReference>
<dbReference type="CDD" id="cd22273">
    <property type="entry name" value="DPBB_SPI-like"/>
    <property type="match status" value="1"/>
</dbReference>
<dbReference type="GO" id="GO:0016787">
    <property type="term" value="F:hydrolase activity"/>
    <property type="evidence" value="ECO:0007669"/>
    <property type="project" value="UniProtKB-KW"/>
</dbReference>
<gene>
    <name evidence="3" type="ORF">JOF53_008344</name>
</gene>
<feature type="domain" description="RlpA-like protein double-psi beta-barrel" evidence="2">
    <location>
        <begin position="39"/>
        <end position="135"/>
    </location>
</feature>
<evidence type="ECO:0000256" key="1">
    <source>
        <dbReference type="ARBA" id="ARBA00022729"/>
    </source>
</evidence>
<keyword evidence="3" id="KW-0449">Lipoprotein</keyword>
<dbReference type="InterPro" id="IPR048197">
    <property type="entry name" value="Papain_inhib"/>
</dbReference>